<evidence type="ECO:0000256" key="9">
    <source>
        <dbReference type="ARBA" id="ARBA00023141"/>
    </source>
</evidence>
<comment type="function">
    <text evidence="11">Catalyzes the specific phosphorylation of the 3-hydroxyl group of shikimic acid using ATP as a cosubstrate.</text>
</comment>
<keyword evidence="11" id="KW-0460">Magnesium</keyword>
<comment type="cofactor">
    <cofactor evidence="11">
        <name>Mg(2+)</name>
        <dbReference type="ChEBI" id="CHEBI:18420"/>
    </cofactor>
    <text evidence="11">Binds 1 Mg(2+) ion per subunit.</text>
</comment>
<dbReference type="OrthoDB" id="9800332at2"/>
<dbReference type="NCBIfam" id="NF010552">
    <property type="entry name" value="PRK13946.1"/>
    <property type="match status" value="1"/>
</dbReference>
<keyword evidence="11" id="KW-0963">Cytoplasm</keyword>
<dbReference type="GO" id="GO:0005829">
    <property type="term" value="C:cytosol"/>
    <property type="evidence" value="ECO:0007669"/>
    <property type="project" value="TreeGrafter"/>
</dbReference>
<evidence type="ECO:0000256" key="3">
    <source>
        <dbReference type="ARBA" id="ARBA00012154"/>
    </source>
</evidence>
<sequence>MSEFQQSVTEGNHTAGFMLKKTVVMVGMMGAGKTAVGRALAQLLRVPFLDSDQEIEAAANMTVPEIFARDGEPFFRARETEVISRLLGGCPCILSTGGGAFLSPVNQANISHSGVAVWLDADLELLWTRVRHRDTRPLLRTADPKKTLTDLYAARVPEYSKADLRVPCAPPVAIEKMAQRVADVLLTRADVLERDDA</sequence>
<dbReference type="PRINTS" id="PR01100">
    <property type="entry name" value="SHIKIMTKNASE"/>
</dbReference>
<accession>A0A640VSP1</accession>
<comment type="subunit">
    <text evidence="11">Monomer.</text>
</comment>
<feature type="binding site" evidence="11">
    <location>
        <position position="52"/>
    </location>
    <ligand>
        <name>substrate</name>
    </ligand>
</feature>
<dbReference type="Gene3D" id="3.40.50.300">
    <property type="entry name" value="P-loop containing nucleotide triphosphate hydrolases"/>
    <property type="match status" value="1"/>
</dbReference>
<evidence type="ECO:0000256" key="1">
    <source>
        <dbReference type="ARBA" id="ARBA00004842"/>
    </source>
</evidence>
<comment type="caution">
    <text evidence="12">The sequence shown here is derived from an EMBL/GenBank/DDBJ whole genome shotgun (WGS) entry which is preliminary data.</text>
</comment>
<feature type="binding site" evidence="11">
    <location>
        <begin position="30"/>
        <end position="35"/>
    </location>
    <ligand>
        <name>ATP</name>
        <dbReference type="ChEBI" id="CHEBI:30616"/>
    </ligand>
</feature>
<dbReference type="InterPro" id="IPR000623">
    <property type="entry name" value="Shikimate_kinase/TSH1"/>
</dbReference>
<evidence type="ECO:0000313" key="13">
    <source>
        <dbReference type="Proteomes" id="UP000436522"/>
    </source>
</evidence>
<keyword evidence="6 11" id="KW-0547">Nucleotide-binding</keyword>
<dbReference type="Proteomes" id="UP000436522">
    <property type="component" value="Unassembled WGS sequence"/>
</dbReference>
<dbReference type="InterPro" id="IPR023000">
    <property type="entry name" value="Shikimate_kinase_CS"/>
</dbReference>
<evidence type="ECO:0000256" key="10">
    <source>
        <dbReference type="ARBA" id="ARBA00048567"/>
    </source>
</evidence>
<comment type="caution">
    <text evidence="11">Lacks conserved residue(s) required for the propagation of feature annotation.</text>
</comment>
<dbReference type="Pfam" id="PF01202">
    <property type="entry name" value="SKI"/>
    <property type="match status" value="1"/>
</dbReference>
<keyword evidence="5 11" id="KW-0808">Transferase</keyword>
<evidence type="ECO:0000256" key="6">
    <source>
        <dbReference type="ARBA" id="ARBA00022741"/>
    </source>
</evidence>
<keyword evidence="7 11" id="KW-0418">Kinase</keyword>
<dbReference type="InterPro" id="IPR027417">
    <property type="entry name" value="P-loop_NTPase"/>
</dbReference>
<organism evidence="12 13">
    <name type="scientific">Roseobacter cerasinus</name>
    <dbReference type="NCBI Taxonomy" id="2602289"/>
    <lineage>
        <taxon>Bacteria</taxon>
        <taxon>Pseudomonadati</taxon>
        <taxon>Pseudomonadota</taxon>
        <taxon>Alphaproteobacteria</taxon>
        <taxon>Rhodobacterales</taxon>
        <taxon>Roseobacteraceae</taxon>
        <taxon>Roseobacter</taxon>
    </lineage>
</organism>
<name>A0A640VSP1_9RHOB</name>
<dbReference type="GO" id="GO:0008652">
    <property type="term" value="P:amino acid biosynthetic process"/>
    <property type="evidence" value="ECO:0007669"/>
    <property type="project" value="UniProtKB-KW"/>
</dbReference>
<evidence type="ECO:0000256" key="11">
    <source>
        <dbReference type="HAMAP-Rule" id="MF_00109"/>
    </source>
</evidence>
<dbReference type="PANTHER" id="PTHR21087">
    <property type="entry name" value="SHIKIMATE KINASE"/>
    <property type="match status" value="1"/>
</dbReference>
<feature type="binding site" evidence="11">
    <location>
        <position position="34"/>
    </location>
    <ligand>
        <name>Mg(2+)</name>
        <dbReference type="ChEBI" id="CHEBI:18420"/>
    </ligand>
</feature>
<dbReference type="UniPathway" id="UPA00053">
    <property type="reaction ID" value="UER00088"/>
</dbReference>
<feature type="binding site" evidence="11">
    <location>
        <position position="136"/>
    </location>
    <ligand>
        <name>ATP</name>
        <dbReference type="ChEBI" id="CHEBI:30616"/>
    </ligand>
</feature>
<keyword evidence="8 11" id="KW-0067">ATP-binding</keyword>
<gene>
    <name evidence="12" type="primary">aroK_2</name>
    <name evidence="11" type="synonym">aroK</name>
    <name evidence="12" type="ORF">So717_18640</name>
</gene>
<dbReference type="PANTHER" id="PTHR21087:SF16">
    <property type="entry name" value="SHIKIMATE KINASE 1, CHLOROPLASTIC"/>
    <property type="match status" value="1"/>
</dbReference>
<dbReference type="PROSITE" id="PS01128">
    <property type="entry name" value="SHIKIMATE_KINASE"/>
    <property type="match status" value="1"/>
</dbReference>
<evidence type="ECO:0000256" key="5">
    <source>
        <dbReference type="ARBA" id="ARBA00022679"/>
    </source>
</evidence>
<dbReference type="GO" id="GO:0009073">
    <property type="term" value="P:aromatic amino acid family biosynthetic process"/>
    <property type="evidence" value="ECO:0007669"/>
    <property type="project" value="UniProtKB-KW"/>
</dbReference>
<proteinExistence type="inferred from homology"/>
<comment type="subcellular location">
    <subcellularLocation>
        <location evidence="11">Cytoplasm</location>
    </subcellularLocation>
</comment>
<keyword evidence="13" id="KW-1185">Reference proteome</keyword>
<comment type="catalytic activity">
    <reaction evidence="10 11">
        <text>shikimate + ATP = 3-phosphoshikimate + ADP + H(+)</text>
        <dbReference type="Rhea" id="RHEA:13121"/>
        <dbReference type="ChEBI" id="CHEBI:15378"/>
        <dbReference type="ChEBI" id="CHEBI:30616"/>
        <dbReference type="ChEBI" id="CHEBI:36208"/>
        <dbReference type="ChEBI" id="CHEBI:145989"/>
        <dbReference type="ChEBI" id="CHEBI:456216"/>
        <dbReference type="EC" id="2.7.1.71"/>
    </reaction>
</comment>
<feature type="binding site" evidence="11">
    <location>
        <position position="98"/>
    </location>
    <ligand>
        <name>substrate</name>
    </ligand>
</feature>
<evidence type="ECO:0000256" key="4">
    <source>
        <dbReference type="ARBA" id="ARBA00022605"/>
    </source>
</evidence>
<dbReference type="HAMAP" id="MF_00109">
    <property type="entry name" value="Shikimate_kinase"/>
    <property type="match status" value="1"/>
</dbReference>
<keyword evidence="11" id="KW-0479">Metal-binding</keyword>
<dbReference type="InterPro" id="IPR031322">
    <property type="entry name" value="Shikimate/glucono_kinase"/>
</dbReference>
<evidence type="ECO:0000256" key="7">
    <source>
        <dbReference type="ARBA" id="ARBA00022777"/>
    </source>
</evidence>
<dbReference type="AlphaFoldDB" id="A0A640VSP1"/>
<dbReference type="GO" id="GO:0004765">
    <property type="term" value="F:shikimate kinase activity"/>
    <property type="evidence" value="ECO:0007669"/>
    <property type="project" value="UniProtKB-UniRule"/>
</dbReference>
<evidence type="ECO:0000256" key="2">
    <source>
        <dbReference type="ARBA" id="ARBA00006997"/>
    </source>
</evidence>
<dbReference type="CDD" id="cd00464">
    <property type="entry name" value="SK"/>
    <property type="match status" value="1"/>
</dbReference>
<dbReference type="SUPFAM" id="SSF52540">
    <property type="entry name" value="P-loop containing nucleoside triphosphate hydrolases"/>
    <property type="match status" value="1"/>
</dbReference>
<comment type="pathway">
    <text evidence="1 11">Metabolic intermediate biosynthesis; chorismate biosynthesis; chorismate from D-erythrose 4-phosphate and phosphoenolpyruvate: step 5/7.</text>
</comment>
<dbReference type="GO" id="GO:0000287">
    <property type="term" value="F:magnesium ion binding"/>
    <property type="evidence" value="ECO:0007669"/>
    <property type="project" value="UniProtKB-UniRule"/>
</dbReference>
<evidence type="ECO:0000313" key="12">
    <source>
        <dbReference type="EMBL" id="GFE50111.1"/>
    </source>
</evidence>
<comment type="similarity">
    <text evidence="2 11">Belongs to the shikimate kinase family.</text>
</comment>
<dbReference type="EMBL" id="BLIV01000003">
    <property type="protein sequence ID" value="GFE50111.1"/>
    <property type="molecule type" value="Genomic_DNA"/>
</dbReference>
<protein>
    <recommendedName>
        <fullName evidence="3 11">Shikimate kinase</fullName>
        <shortName evidence="11">SK</shortName>
        <ecNumber evidence="3 11">2.7.1.71</ecNumber>
    </recommendedName>
</protein>
<dbReference type="RefSeq" id="WP_159976496.1">
    <property type="nucleotide sequence ID" value="NZ_BLIV01000003.1"/>
</dbReference>
<reference evidence="12 13" key="1">
    <citation type="submission" date="2019-12" db="EMBL/GenBank/DDBJ databases">
        <title>Roseobacter cerasinus sp. nov., isolated from seawater around aquaculture.</title>
        <authorList>
            <person name="Muramatsu S."/>
            <person name="Takabe Y."/>
            <person name="Mori K."/>
            <person name="Takaichi S."/>
            <person name="Hanada S."/>
        </authorList>
    </citation>
    <scope>NUCLEOTIDE SEQUENCE [LARGE SCALE GENOMIC DNA]</scope>
    <source>
        <strain evidence="12 13">AI77</strain>
    </source>
</reference>
<keyword evidence="4 11" id="KW-0028">Amino-acid biosynthesis</keyword>
<feature type="binding site" evidence="11">
    <location>
        <position position="155"/>
    </location>
    <ligand>
        <name>substrate</name>
    </ligand>
</feature>
<dbReference type="GO" id="GO:0005524">
    <property type="term" value="F:ATP binding"/>
    <property type="evidence" value="ECO:0007669"/>
    <property type="project" value="UniProtKB-UniRule"/>
</dbReference>
<dbReference type="EC" id="2.7.1.71" evidence="3 11"/>
<keyword evidence="9 11" id="KW-0057">Aromatic amino acid biosynthesis</keyword>
<evidence type="ECO:0000256" key="8">
    <source>
        <dbReference type="ARBA" id="ARBA00022840"/>
    </source>
</evidence>
<dbReference type="GO" id="GO:0009423">
    <property type="term" value="P:chorismate biosynthetic process"/>
    <property type="evidence" value="ECO:0007669"/>
    <property type="project" value="UniProtKB-UniRule"/>
</dbReference>
<feature type="binding site" evidence="11">
    <location>
        <position position="76"/>
    </location>
    <ligand>
        <name>substrate</name>
    </ligand>
</feature>